<feature type="compositionally biased region" description="Basic and acidic residues" evidence="1">
    <location>
        <begin position="116"/>
        <end position="132"/>
    </location>
</feature>
<protein>
    <submittedName>
        <fullName evidence="2">Uncharacterized protein</fullName>
    </submittedName>
</protein>
<name>A0A7M7HCR7_NASVI</name>
<accession>A0A7M7HCR7</accession>
<dbReference type="RefSeq" id="XP_008211157.1">
    <property type="nucleotide sequence ID" value="XM_008212935.1"/>
</dbReference>
<organism evidence="2 3">
    <name type="scientific">Nasonia vitripennis</name>
    <name type="common">Parasitic wasp</name>
    <dbReference type="NCBI Taxonomy" id="7425"/>
    <lineage>
        <taxon>Eukaryota</taxon>
        <taxon>Metazoa</taxon>
        <taxon>Ecdysozoa</taxon>
        <taxon>Arthropoda</taxon>
        <taxon>Hexapoda</taxon>
        <taxon>Insecta</taxon>
        <taxon>Pterygota</taxon>
        <taxon>Neoptera</taxon>
        <taxon>Endopterygota</taxon>
        <taxon>Hymenoptera</taxon>
        <taxon>Apocrita</taxon>
        <taxon>Proctotrupomorpha</taxon>
        <taxon>Chalcidoidea</taxon>
        <taxon>Pteromalidae</taxon>
        <taxon>Pteromalinae</taxon>
        <taxon>Nasonia</taxon>
    </lineage>
</organism>
<dbReference type="InParanoid" id="A0A7M7HCR7"/>
<feature type="compositionally biased region" description="Basic and acidic residues" evidence="1">
    <location>
        <begin position="155"/>
        <end position="165"/>
    </location>
</feature>
<dbReference type="EnsemblMetazoa" id="XM_008212935">
    <property type="protein sequence ID" value="XP_008211157"/>
    <property type="gene ID" value="LOC103316924"/>
</dbReference>
<dbReference type="KEGG" id="nvi:103316924"/>
<keyword evidence="3" id="KW-1185">Reference proteome</keyword>
<proteinExistence type="predicted"/>
<evidence type="ECO:0000313" key="3">
    <source>
        <dbReference type="Proteomes" id="UP000002358"/>
    </source>
</evidence>
<reference evidence="2" key="1">
    <citation type="submission" date="2021-01" db="UniProtKB">
        <authorList>
            <consortium name="EnsemblMetazoa"/>
        </authorList>
    </citation>
    <scope>IDENTIFICATION</scope>
</reference>
<evidence type="ECO:0000313" key="2">
    <source>
        <dbReference type="EnsemblMetazoa" id="XP_008211157"/>
    </source>
</evidence>
<evidence type="ECO:0000256" key="1">
    <source>
        <dbReference type="SAM" id="MobiDB-lite"/>
    </source>
</evidence>
<dbReference type="GeneID" id="103316924"/>
<sequence length="180" mass="21978">MLRIDFEEVKGRRKLWKWRWAAREDNFYVLDEWLSLKEREDRFHLIKMVRELEEKKTEKGEKLKIRLENKWIKIGEEWFKWNRKEGGLNKITEEETDEEPLIESWKEAMLCEMRMQEENKKGDREEKGENTRVRKSRTKKERNGTKKNKNTQGEAEEKGKEEIKKKNSSSRESGRALPYQ</sequence>
<feature type="compositionally biased region" description="Basic residues" evidence="1">
    <location>
        <begin position="133"/>
        <end position="149"/>
    </location>
</feature>
<feature type="region of interest" description="Disordered" evidence="1">
    <location>
        <begin position="116"/>
        <end position="180"/>
    </location>
</feature>
<dbReference type="AlphaFoldDB" id="A0A7M7HCR7"/>
<dbReference type="Proteomes" id="UP000002358">
    <property type="component" value="Unassembled WGS sequence"/>
</dbReference>